<name>A0A5N8X9U3_9ACTN</name>
<dbReference type="GO" id="GO:0016651">
    <property type="term" value="F:oxidoreductase activity, acting on NAD(P)H"/>
    <property type="evidence" value="ECO:0007669"/>
    <property type="project" value="TreeGrafter"/>
</dbReference>
<keyword evidence="9" id="KW-1185">Reference proteome</keyword>
<dbReference type="Pfam" id="PF07992">
    <property type="entry name" value="Pyr_redox_2"/>
    <property type="match status" value="1"/>
</dbReference>
<dbReference type="Gene3D" id="3.50.50.60">
    <property type="entry name" value="FAD/NAD(P)-binding domain"/>
    <property type="match status" value="2"/>
</dbReference>
<protein>
    <submittedName>
        <fullName evidence="8">Pyridine nucleotide-disulfide oxidoreductase</fullName>
    </submittedName>
</protein>
<dbReference type="SUPFAM" id="SSF55424">
    <property type="entry name" value="FAD/NAD-linked reductases, dimerisation (C-terminal) domain"/>
    <property type="match status" value="1"/>
</dbReference>
<evidence type="ECO:0000313" key="9">
    <source>
        <dbReference type="Proteomes" id="UP000400924"/>
    </source>
</evidence>
<dbReference type="GO" id="GO:0005737">
    <property type="term" value="C:cytoplasm"/>
    <property type="evidence" value="ECO:0007669"/>
    <property type="project" value="TreeGrafter"/>
</dbReference>
<dbReference type="PRINTS" id="PR00368">
    <property type="entry name" value="FADPNR"/>
</dbReference>
<dbReference type="PRINTS" id="PR00411">
    <property type="entry name" value="PNDRDTASEI"/>
</dbReference>
<keyword evidence="3" id="KW-0274">FAD</keyword>
<dbReference type="InterPro" id="IPR036188">
    <property type="entry name" value="FAD/NAD-bd_sf"/>
</dbReference>
<dbReference type="InterPro" id="IPR016156">
    <property type="entry name" value="FAD/NAD-linked_Rdtase_dimer_sf"/>
</dbReference>
<feature type="domain" description="Reductase C-terminal" evidence="7">
    <location>
        <begin position="318"/>
        <end position="401"/>
    </location>
</feature>
<keyword evidence="4" id="KW-0560">Oxidoreductase</keyword>
<dbReference type="InterPro" id="IPR050446">
    <property type="entry name" value="FAD-oxidoreductase/Apoptosis"/>
</dbReference>
<feature type="domain" description="FAD/NAD(P)-binding" evidence="6">
    <location>
        <begin position="3"/>
        <end position="299"/>
    </location>
</feature>
<dbReference type="EMBL" id="VJZC01000004">
    <property type="protein sequence ID" value="MPY55914.1"/>
    <property type="molecule type" value="Genomic_DNA"/>
</dbReference>
<dbReference type="Pfam" id="PF14759">
    <property type="entry name" value="Reductase_C"/>
    <property type="match status" value="1"/>
</dbReference>
<evidence type="ECO:0000256" key="1">
    <source>
        <dbReference type="ARBA" id="ARBA00001974"/>
    </source>
</evidence>
<keyword evidence="5" id="KW-0812">Transmembrane</keyword>
<dbReference type="AlphaFoldDB" id="A0A5N8X9U3"/>
<evidence type="ECO:0000256" key="2">
    <source>
        <dbReference type="ARBA" id="ARBA00022630"/>
    </source>
</evidence>
<dbReference type="PANTHER" id="PTHR43557:SF2">
    <property type="entry name" value="RIESKE DOMAIN-CONTAINING PROTEIN-RELATED"/>
    <property type="match status" value="1"/>
</dbReference>
<comment type="caution">
    <text evidence="8">The sequence shown here is derived from an EMBL/GenBank/DDBJ whole genome shotgun (WGS) entry which is preliminary data.</text>
</comment>
<dbReference type="InterPro" id="IPR023753">
    <property type="entry name" value="FAD/NAD-binding_dom"/>
</dbReference>
<sequence length="413" mass="43628">MRTVVVVGAGQAGSELAVALRQTGFDDRIVLVGAEPHLPYQRPPLSKAFLLGKVGQETLRARAPEAYAKAGIECELDTSAIGIDRSTGSVVLADGRRLRYDKLALTTGGRPRDLRFGPDDIAGRALHTLDDALALRERLRHGGRILIVGGGFVGLEVAAAATGLGIAVTLVEAQPRVLTRACPPAVSGFVEREHRARGVDLRTGVSVRRLARRGGGVLAELSDDTEVGADLVLTGVGIAPNDALAADAGLAVDDGVLVGSLAGTDDPDIVAAGDCTRQWNGFLGRLVRLESVQNATDQARIAARTLCGKPTERFAAPWFWSDQYDHKLQMAGVPQAGDTAVVRGDASSGSFSVVYLRDGTLTALHAVNRPREFTAGRQLVTARAAMTPAEAASEDIPLSDLMKRQQRIAERTI</sequence>
<dbReference type="SUPFAM" id="SSF51905">
    <property type="entry name" value="FAD/NAD(P)-binding domain"/>
    <property type="match status" value="2"/>
</dbReference>
<reference evidence="8 9" key="1">
    <citation type="submission" date="2019-07" db="EMBL/GenBank/DDBJ databases">
        <title>New species of Amycolatopsis and Streptomyces.</title>
        <authorList>
            <person name="Duangmal K."/>
            <person name="Teo W.F.A."/>
            <person name="Lipun K."/>
        </authorList>
    </citation>
    <scope>NUCLEOTIDE SEQUENCE [LARGE SCALE GENOMIC DNA]</scope>
    <source>
        <strain evidence="8 9">NBRC 106415</strain>
    </source>
</reference>
<keyword evidence="2" id="KW-0285">Flavoprotein</keyword>
<evidence type="ECO:0000259" key="7">
    <source>
        <dbReference type="Pfam" id="PF14759"/>
    </source>
</evidence>
<proteinExistence type="predicted"/>
<gene>
    <name evidence="8" type="ORF">FNH08_01525</name>
</gene>
<evidence type="ECO:0000256" key="4">
    <source>
        <dbReference type="ARBA" id="ARBA00023002"/>
    </source>
</evidence>
<dbReference type="RefSeq" id="WP_322723462.1">
    <property type="nucleotide sequence ID" value="NZ_VJZC01000004.1"/>
</dbReference>
<keyword evidence="5" id="KW-0472">Membrane</keyword>
<evidence type="ECO:0000256" key="5">
    <source>
        <dbReference type="SAM" id="Phobius"/>
    </source>
</evidence>
<evidence type="ECO:0000256" key="3">
    <source>
        <dbReference type="ARBA" id="ARBA00022827"/>
    </source>
</evidence>
<dbReference type="PANTHER" id="PTHR43557">
    <property type="entry name" value="APOPTOSIS-INDUCING FACTOR 1"/>
    <property type="match status" value="1"/>
</dbReference>
<evidence type="ECO:0000259" key="6">
    <source>
        <dbReference type="Pfam" id="PF07992"/>
    </source>
</evidence>
<comment type="cofactor">
    <cofactor evidence="1">
        <name>FAD</name>
        <dbReference type="ChEBI" id="CHEBI:57692"/>
    </cofactor>
</comment>
<evidence type="ECO:0000313" key="8">
    <source>
        <dbReference type="EMBL" id="MPY55914.1"/>
    </source>
</evidence>
<organism evidence="8 9">
    <name type="scientific">Streptomyces spongiae</name>
    <dbReference type="NCBI Taxonomy" id="565072"/>
    <lineage>
        <taxon>Bacteria</taxon>
        <taxon>Bacillati</taxon>
        <taxon>Actinomycetota</taxon>
        <taxon>Actinomycetes</taxon>
        <taxon>Kitasatosporales</taxon>
        <taxon>Streptomycetaceae</taxon>
        <taxon>Streptomyces</taxon>
    </lineage>
</organism>
<keyword evidence="5" id="KW-1133">Transmembrane helix</keyword>
<dbReference type="InterPro" id="IPR028202">
    <property type="entry name" value="Reductase_C"/>
</dbReference>
<dbReference type="Gene3D" id="3.30.390.30">
    <property type="match status" value="1"/>
</dbReference>
<dbReference type="Proteomes" id="UP000400924">
    <property type="component" value="Unassembled WGS sequence"/>
</dbReference>
<feature type="transmembrane region" description="Helical" evidence="5">
    <location>
        <begin position="145"/>
        <end position="171"/>
    </location>
</feature>
<accession>A0A5N8X9U3</accession>